<evidence type="ECO:0000313" key="1">
    <source>
        <dbReference type="EMBL" id="GAA4192577.1"/>
    </source>
</evidence>
<keyword evidence="2" id="KW-1185">Reference proteome</keyword>
<dbReference type="Proteomes" id="UP001500213">
    <property type="component" value="Unassembled WGS sequence"/>
</dbReference>
<evidence type="ECO:0000313" key="2">
    <source>
        <dbReference type="Proteomes" id="UP001500213"/>
    </source>
</evidence>
<comment type="caution">
    <text evidence="1">The sequence shown here is derived from an EMBL/GenBank/DDBJ whole genome shotgun (WGS) entry which is preliminary data.</text>
</comment>
<gene>
    <name evidence="1" type="ORF">GCM10022288_25020</name>
</gene>
<reference evidence="2" key="1">
    <citation type="journal article" date="2019" name="Int. J. Syst. Evol. Microbiol.">
        <title>The Global Catalogue of Microorganisms (GCM) 10K type strain sequencing project: providing services to taxonomists for standard genome sequencing and annotation.</title>
        <authorList>
            <consortium name="The Broad Institute Genomics Platform"/>
            <consortium name="The Broad Institute Genome Sequencing Center for Infectious Disease"/>
            <person name="Wu L."/>
            <person name="Ma J."/>
        </authorList>
    </citation>
    <scope>NUCLEOTIDE SEQUENCE [LARGE SCALE GENOMIC DNA]</scope>
    <source>
        <strain evidence="2">JCM 17593</strain>
    </source>
</reference>
<dbReference type="EMBL" id="BAABBX010000016">
    <property type="protein sequence ID" value="GAA4192577.1"/>
    <property type="molecule type" value="Genomic_DNA"/>
</dbReference>
<name>A0ABP8AWZ0_9MICO</name>
<proteinExistence type="predicted"/>
<evidence type="ECO:0008006" key="3">
    <source>
        <dbReference type="Google" id="ProtNLM"/>
    </source>
</evidence>
<organism evidence="1 2">
    <name type="scientific">Gryllotalpicola kribbensis</name>
    <dbReference type="NCBI Taxonomy" id="993084"/>
    <lineage>
        <taxon>Bacteria</taxon>
        <taxon>Bacillati</taxon>
        <taxon>Actinomycetota</taxon>
        <taxon>Actinomycetes</taxon>
        <taxon>Micrococcales</taxon>
        <taxon>Microbacteriaceae</taxon>
        <taxon>Gryllotalpicola</taxon>
    </lineage>
</organism>
<sequence length="111" mass="11466">MIVMAMTTLEERLTAVILAEPDVRTIYPTRPAFGEIGSRLGIAEIGASGESPKVAVVESEDGTAVSISIGVTGQRPATSVCRNVHKIIADELAPVAGPRPLSISIKVASVG</sequence>
<protein>
    <recommendedName>
        <fullName evidence="3">Asp23/Gls24 family envelope stress response protein</fullName>
    </recommendedName>
</protein>
<accession>A0ABP8AWZ0</accession>